<dbReference type="Gene3D" id="3.20.20.300">
    <property type="entry name" value="Glycoside hydrolase, family 3, N-terminal domain"/>
    <property type="match status" value="1"/>
</dbReference>
<reference evidence="3 4" key="1">
    <citation type="submission" date="2016-10" db="EMBL/GenBank/DDBJ databases">
        <authorList>
            <person name="de Groot N.N."/>
        </authorList>
    </citation>
    <scope>NUCLEOTIDE SEQUENCE [LARGE SCALE GENOMIC DNA]</scope>
    <source>
        <strain evidence="3 4">CGMCC 4.1859</strain>
    </source>
</reference>
<dbReference type="InterPro" id="IPR001764">
    <property type="entry name" value="Glyco_hydro_3_N"/>
</dbReference>
<evidence type="ECO:0000313" key="4">
    <source>
        <dbReference type="Proteomes" id="UP000198614"/>
    </source>
</evidence>
<dbReference type="PANTHER" id="PTHR30620">
    <property type="entry name" value="PERIPLASMIC BETA-GLUCOSIDASE-RELATED"/>
    <property type="match status" value="1"/>
</dbReference>
<proteinExistence type="predicted"/>
<dbReference type="InterPro" id="IPR002772">
    <property type="entry name" value="Glyco_hydro_3_C"/>
</dbReference>
<evidence type="ECO:0000259" key="2">
    <source>
        <dbReference type="SMART" id="SM01217"/>
    </source>
</evidence>
<dbReference type="InterPro" id="IPR026891">
    <property type="entry name" value="Fn3-like"/>
</dbReference>
<dbReference type="PRINTS" id="PR00133">
    <property type="entry name" value="GLHYDRLASE3"/>
</dbReference>
<name>A0A1G7D8A0_9ACTN</name>
<dbReference type="SUPFAM" id="SSF51445">
    <property type="entry name" value="(Trans)glycosidases"/>
    <property type="match status" value="1"/>
</dbReference>
<dbReference type="InterPro" id="IPR017853">
    <property type="entry name" value="GH"/>
</dbReference>
<dbReference type="OrthoDB" id="9803863at2"/>
<dbReference type="SUPFAM" id="SSF52279">
    <property type="entry name" value="Beta-D-glucan exohydrolase, C-terminal domain"/>
    <property type="match status" value="1"/>
</dbReference>
<evidence type="ECO:0000313" key="3">
    <source>
        <dbReference type="EMBL" id="SDE47737.1"/>
    </source>
</evidence>
<keyword evidence="1" id="KW-0378">Hydrolase</keyword>
<dbReference type="PANTHER" id="PTHR30620:SF123">
    <property type="entry name" value="BETA-XYLOSIDASE"/>
    <property type="match status" value="1"/>
</dbReference>
<accession>A0A1G7D8A0</accession>
<dbReference type="Gene3D" id="2.60.40.10">
    <property type="entry name" value="Immunoglobulins"/>
    <property type="match status" value="1"/>
</dbReference>
<dbReference type="InterPro" id="IPR013783">
    <property type="entry name" value="Ig-like_fold"/>
</dbReference>
<dbReference type="Pfam" id="PF01915">
    <property type="entry name" value="Glyco_hydro_3_C"/>
    <property type="match status" value="1"/>
</dbReference>
<dbReference type="GO" id="GO:0008422">
    <property type="term" value="F:beta-glucosidase activity"/>
    <property type="evidence" value="ECO:0007669"/>
    <property type="project" value="TreeGrafter"/>
</dbReference>
<dbReference type="SMART" id="SM01217">
    <property type="entry name" value="Fn3_like"/>
    <property type="match status" value="1"/>
</dbReference>
<sequence length="763" mass="79275">MSLPRYRAPAAPVPERVRDLLGRMTLREKVGQLNQRMYGWDAYTRAGGGPRLTDAFRAEVAAFDGMGALYGLQRADAWSGVGFAEGLDARNGARTAEAVQRYLVEHTRLGIPALLVEEMPHGHQALDGTVLPVNLAAGATWDPGLYADAVAGAAAELRARGAHLALVSALDLVRDPRWGRSEECFGEDPYLAARMTEALVEGAGRAGVAVVLKHFAGQGASVGGRNSAATELGLRELHEVHLAAARAGVAAGAAGVMAAYNEFEGLPCVANRYLLTDLLRGEWGLEGVVMADGTAVDRLVRMTGDPVAAGALALDAGCDLSLWDVGFTRLDEASERGLVSEEALDAAVARVLTLKFRLGLFETPVPPPVPAAGRLPDPAELGERLAAASVTLLSHEGGVLPLSRTPGAARRIAVLGPNADSLEQQIGDYTAPQRPGTGITVLDGIRAAAPPGTEVVHARGCALVGDDLSGLPAALAAAASCDVAVLVLGGSSARSGDTAFEANGAAVTGTGTPTGMTCGEGVDLADLALPAGQRALWEAVSASGTPVVVVLVQGRPHALPEVPAAAASAVLSAWYPGPRGGRAVADVLFGIAEPRGRLPVSVPRSAAQLPVFYNGKDHRYRGYVDQSALPRHAFGHGLSYTSVEYGPPRLSAATVDAAAPRLTCRVTVRNTGSRPAHETVQLYVRRLTGGTSWPRVRELRGFARLDLAPGTEAEAVFTVGHETLASVDRALRLTVEPGEIALETGPASDRTREARLRITAAAG</sequence>
<dbReference type="InterPro" id="IPR051915">
    <property type="entry name" value="Cellulose_Degrad_GH3"/>
</dbReference>
<dbReference type="Gene3D" id="3.40.50.1700">
    <property type="entry name" value="Glycoside hydrolase family 3 C-terminal domain"/>
    <property type="match status" value="1"/>
</dbReference>
<feature type="domain" description="Fibronectin type III-like" evidence="2">
    <location>
        <begin position="678"/>
        <end position="748"/>
    </location>
</feature>
<protein>
    <submittedName>
        <fullName evidence="3">Beta-glucosidase</fullName>
    </submittedName>
</protein>
<gene>
    <name evidence="3" type="ORF">SAMN05216260_10276</name>
</gene>
<dbReference type="GO" id="GO:0009251">
    <property type="term" value="P:glucan catabolic process"/>
    <property type="evidence" value="ECO:0007669"/>
    <property type="project" value="TreeGrafter"/>
</dbReference>
<evidence type="ECO:0000256" key="1">
    <source>
        <dbReference type="ARBA" id="ARBA00022801"/>
    </source>
</evidence>
<dbReference type="EMBL" id="FNAX01000002">
    <property type="protein sequence ID" value="SDE47737.1"/>
    <property type="molecule type" value="Genomic_DNA"/>
</dbReference>
<dbReference type="InterPro" id="IPR036881">
    <property type="entry name" value="Glyco_hydro_3_C_sf"/>
</dbReference>
<dbReference type="AlphaFoldDB" id="A0A1G7D8A0"/>
<dbReference type="Proteomes" id="UP000198614">
    <property type="component" value="Unassembled WGS sequence"/>
</dbReference>
<organism evidence="3 4">
    <name type="scientific">Streptomyces griseoaurantiacus</name>
    <dbReference type="NCBI Taxonomy" id="68213"/>
    <lineage>
        <taxon>Bacteria</taxon>
        <taxon>Bacillati</taxon>
        <taxon>Actinomycetota</taxon>
        <taxon>Actinomycetes</taxon>
        <taxon>Kitasatosporales</taxon>
        <taxon>Streptomycetaceae</taxon>
        <taxon>Streptomyces</taxon>
        <taxon>Streptomyces aurantiacus group</taxon>
    </lineage>
</organism>
<dbReference type="Pfam" id="PF14310">
    <property type="entry name" value="Fn3-like"/>
    <property type="match status" value="1"/>
</dbReference>
<dbReference type="InterPro" id="IPR036962">
    <property type="entry name" value="Glyco_hydro_3_N_sf"/>
</dbReference>
<dbReference type="Pfam" id="PF00933">
    <property type="entry name" value="Glyco_hydro_3"/>
    <property type="match status" value="1"/>
</dbReference>